<name>B0NBS0_CLOS5</name>
<dbReference type="RefSeq" id="WP_004606569.1">
    <property type="nucleotide sequence ID" value="NZ_CP036170.1"/>
</dbReference>
<dbReference type="AlphaFoldDB" id="B0NBS0"/>
<reference evidence="1 2" key="1">
    <citation type="journal article" date="2019" name="Appl. Environ. Microbiol.">
        <title>Clostridium scindens ATCC 35704: integration of nutritional requirements, the complete genome sequence, and global transcriptional responses to bile acids.</title>
        <authorList>
            <person name="Devendran S."/>
            <person name="Shrestha R."/>
            <person name="Alves J.M.P."/>
            <person name="Wolf P.G."/>
            <person name="Ly L."/>
            <person name="Hernandez A.G."/>
            <person name="Mendez-Garcia C."/>
            <person name="Inboden A."/>
            <person name="Wiley J."/>
            <person name="Paul O."/>
            <person name="Allen A."/>
            <person name="Springer E."/>
            <person name="Wright C.L."/>
            <person name="Fields C.J."/>
            <person name="Daniel S.L."/>
            <person name="Ridlon J.M."/>
        </authorList>
    </citation>
    <scope>NUCLEOTIDE SEQUENCE [LARGE SCALE GENOMIC DNA]</scope>
    <source>
        <strain evidence="1 2">ATCC 35704</strain>
    </source>
</reference>
<dbReference type="HOGENOM" id="CLU_091606_0_0_9"/>
<dbReference type="Gene3D" id="1.10.1760.20">
    <property type="match status" value="1"/>
</dbReference>
<dbReference type="KEGG" id="csci:HDCHBGLK_00949"/>
<keyword evidence="2" id="KW-1185">Reference proteome</keyword>
<dbReference type="Proteomes" id="UP000289664">
    <property type="component" value="Chromosome"/>
</dbReference>
<sequence length="199" mass="21043">MNKANEKFSLMVILLIPVAIAINIVGGQMTSILKLPVDLDMIGVILVGALAGPIPAAVTGVLTNLINGIFDPTWIPYAFCALFIGVASGLLSKYNMMTKIWKLIISGIILALVGTITATPITVFFFGGATGGGASMLAAGLMATGREILQSVFSVYIITESVGKLISVFVAYLIIKAIPERSLVKYRFGEKFIKKSGAK</sequence>
<gene>
    <name evidence="1" type="ORF">HDCHBGLK_00949</name>
</gene>
<dbReference type="GO" id="GO:0022857">
    <property type="term" value="F:transmembrane transporter activity"/>
    <property type="evidence" value="ECO:0007669"/>
    <property type="project" value="InterPro"/>
</dbReference>
<evidence type="ECO:0000313" key="2">
    <source>
        <dbReference type="Proteomes" id="UP000289664"/>
    </source>
</evidence>
<proteinExistence type="predicted"/>
<dbReference type="STRING" id="411468.CLOSCI_01021"/>
<organism evidence="1 2">
    <name type="scientific">Clostridium scindens (strain ATCC 35704 / DSM 5676 / VPI 13733 / 19)</name>
    <dbReference type="NCBI Taxonomy" id="411468"/>
    <lineage>
        <taxon>Bacteria</taxon>
        <taxon>Bacillati</taxon>
        <taxon>Bacillota</taxon>
        <taxon>Clostridia</taxon>
        <taxon>Lachnospirales</taxon>
        <taxon>Lachnospiraceae</taxon>
    </lineage>
</organism>
<dbReference type="Pfam" id="PF12822">
    <property type="entry name" value="ECF_trnsprt"/>
    <property type="match status" value="1"/>
</dbReference>
<accession>B0NBS0</accession>
<evidence type="ECO:0000313" key="1">
    <source>
        <dbReference type="EMBL" id="QBF73575.1"/>
    </source>
</evidence>
<dbReference type="EMBL" id="CP036170">
    <property type="protein sequence ID" value="QBF73575.1"/>
    <property type="molecule type" value="Genomic_DNA"/>
</dbReference>
<dbReference type="GeneID" id="62695173"/>
<protein>
    <submittedName>
        <fullName evidence="1">Uncharacterized protein</fullName>
    </submittedName>
</protein>
<dbReference type="eggNOG" id="COG3275">
    <property type="taxonomic scope" value="Bacteria"/>
</dbReference>
<dbReference type="InterPro" id="IPR024529">
    <property type="entry name" value="ECF_trnsprt_substrate-spec"/>
</dbReference>
<dbReference type="OrthoDB" id="9766854at2"/>